<protein>
    <submittedName>
        <fullName evidence="8">Acyl-CoA dehydrogenase family protein</fullName>
    </submittedName>
</protein>
<organism evidence="8 9">
    <name type="scientific">Altererythrobacter lutimaris</name>
    <dbReference type="NCBI Taxonomy" id="2743979"/>
    <lineage>
        <taxon>Bacteria</taxon>
        <taxon>Pseudomonadati</taxon>
        <taxon>Pseudomonadota</taxon>
        <taxon>Alphaproteobacteria</taxon>
        <taxon>Sphingomonadales</taxon>
        <taxon>Erythrobacteraceae</taxon>
        <taxon>Altererythrobacter</taxon>
    </lineage>
</organism>
<dbReference type="CDD" id="cd00567">
    <property type="entry name" value="ACAD"/>
    <property type="match status" value="1"/>
</dbReference>
<gene>
    <name evidence="8" type="ORF">HUO12_08810</name>
</gene>
<feature type="domain" description="Acyl-CoA dehydrogenase/oxidase N-terminal" evidence="7">
    <location>
        <begin position="7"/>
        <end position="105"/>
    </location>
</feature>
<dbReference type="Gene3D" id="1.20.140.10">
    <property type="entry name" value="Butyryl-CoA Dehydrogenase, subunit A, domain 3"/>
    <property type="match status" value="1"/>
</dbReference>
<evidence type="ECO:0000313" key="8">
    <source>
        <dbReference type="EMBL" id="NVE94995.1"/>
    </source>
</evidence>
<dbReference type="SUPFAM" id="SSF56645">
    <property type="entry name" value="Acyl-CoA dehydrogenase NM domain-like"/>
    <property type="match status" value="1"/>
</dbReference>
<accession>A0A850HCG3</accession>
<dbReference type="InterPro" id="IPR013786">
    <property type="entry name" value="AcylCoA_DH/ox_N"/>
</dbReference>
<dbReference type="GO" id="GO:0003995">
    <property type="term" value="F:acyl-CoA dehydrogenase activity"/>
    <property type="evidence" value="ECO:0007669"/>
    <property type="project" value="TreeGrafter"/>
</dbReference>
<dbReference type="Gene3D" id="2.40.110.10">
    <property type="entry name" value="Butyryl-CoA Dehydrogenase, subunit A, domain 2"/>
    <property type="match status" value="1"/>
</dbReference>
<evidence type="ECO:0000259" key="7">
    <source>
        <dbReference type="Pfam" id="PF02771"/>
    </source>
</evidence>
<name>A0A850HCG3_9SPHN</name>
<dbReference type="Pfam" id="PF00441">
    <property type="entry name" value="Acyl-CoA_dh_1"/>
    <property type="match status" value="1"/>
</dbReference>
<dbReference type="InterPro" id="IPR037069">
    <property type="entry name" value="AcylCoA_DH/ox_N_sf"/>
</dbReference>
<dbReference type="AlphaFoldDB" id="A0A850HCG3"/>
<dbReference type="GO" id="GO:0050660">
    <property type="term" value="F:flavin adenine dinucleotide binding"/>
    <property type="evidence" value="ECO:0007669"/>
    <property type="project" value="InterPro"/>
</dbReference>
<dbReference type="PANTHER" id="PTHR43884:SF20">
    <property type="entry name" value="ACYL-COA DEHYDROGENASE FADE28"/>
    <property type="match status" value="1"/>
</dbReference>
<keyword evidence="9" id="KW-1185">Reference proteome</keyword>
<dbReference type="InterPro" id="IPR009100">
    <property type="entry name" value="AcylCoA_DH/oxidase_NM_dom_sf"/>
</dbReference>
<comment type="similarity">
    <text evidence="2">Belongs to the acyl-CoA dehydrogenase family.</text>
</comment>
<dbReference type="InterPro" id="IPR036250">
    <property type="entry name" value="AcylCo_DH-like_C"/>
</dbReference>
<dbReference type="RefSeq" id="WP_176273208.1">
    <property type="nucleotide sequence ID" value="NZ_JABWTA010000001.1"/>
</dbReference>
<dbReference type="InterPro" id="IPR009075">
    <property type="entry name" value="AcylCo_DH/oxidase_C"/>
</dbReference>
<evidence type="ECO:0000259" key="6">
    <source>
        <dbReference type="Pfam" id="PF00441"/>
    </source>
</evidence>
<comment type="caution">
    <text evidence="8">The sequence shown here is derived from an EMBL/GenBank/DDBJ whole genome shotgun (WGS) entry which is preliminary data.</text>
</comment>
<evidence type="ECO:0000256" key="4">
    <source>
        <dbReference type="ARBA" id="ARBA00022827"/>
    </source>
</evidence>
<dbReference type="Proteomes" id="UP000546031">
    <property type="component" value="Unassembled WGS sequence"/>
</dbReference>
<reference evidence="8 9" key="1">
    <citation type="submission" date="2020-06" db="EMBL/GenBank/DDBJ databases">
        <title>Altererythrobacter lutimaris sp. nov., a marine bacterium isolated from a tidal flat.</title>
        <authorList>
            <person name="Kim D."/>
            <person name="Yoo Y."/>
            <person name="Kim J.-J."/>
        </authorList>
    </citation>
    <scope>NUCLEOTIDE SEQUENCE [LARGE SCALE GENOMIC DNA]</scope>
    <source>
        <strain evidence="8 9">JGD-16</strain>
    </source>
</reference>
<keyword evidence="5" id="KW-0560">Oxidoreductase</keyword>
<proteinExistence type="inferred from homology"/>
<sequence>MDFSIGEDRQMLVDTLSRYLADKFPWDVREKALASDEGFDRDVWAGLAELGVLGALFGEEVGGFGGSAFDAGVVLAEVGRGLALGPFLGTLMAGKVLEAAGDEDMLASVIGGEAILTFADNPAVQADGNPAPAMQAAKAGDDWLLTGSKGVVEYLGVADLVVVTAKVAEGEAAFLLDTKMGGVEVRDYSLVDGGAAGELVLESAEAKRLDRINEDAIDKARAFGVVGTCWEAVAVMDVLKDTTLDYLRTRKQFGIPIGKFQALQHRMATVALEIEQARSAAINAAARFDEDATTRDRFGAAAKYTCGNVGRLTAEEAIQMHGGIGMTWELPLSHFAKRLTMLGQVLGDEDEHLARYIALSQAA</sequence>
<keyword evidence="4" id="KW-0274">FAD</keyword>
<feature type="domain" description="Acyl-CoA dehydrogenase/oxidase C-terminal" evidence="6">
    <location>
        <begin position="226"/>
        <end position="341"/>
    </location>
</feature>
<dbReference type="InterPro" id="IPR046373">
    <property type="entry name" value="Acyl-CoA_Oxase/DH_mid-dom_sf"/>
</dbReference>
<dbReference type="SUPFAM" id="SSF47203">
    <property type="entry name" value="Acyl-CoA dehydrogenase C-terminal domain-like"/>
    <property type="match status" value="1"/>
</dbReference>
<dbReference type="Pfam" id="PF02771">
    <property type="entry name" value="Acyl-CoA_dh_N"/>
    <property type="match status" value="1"/>
</dbReference>
<dbReference type="Gene3D" id="1.10.540.10">
    <property type="entry name" value="Acyl-CoA dehydrogenase/oxidase, N-terminal domain"/>
    <property type="match status" value="1"/>
</dbReference>
<comment type="cofactor">
    <cofactor evidence="1">
        <name>FAD</name>
        <dbReference type="ChEBI" id="CHEBI:57692"/>
    </cofactor>
</comment>
<dbReference type="EMBL" id="JABWTA010000001">
    <property type="protein sequence ID" value="NVE94995.1"/>
    <property type="molecule type" value="Genomic_DNA"/>
</dbReference>
<evidence type="ECO:0000313" key="9">
    <source>
        <dbReference type="Proteomes" id="UP000546031"/>
    </source>
</evidence>
<evidence type="ECO:0000256" key="1">
    <source>
        <dbReference type="ARBA" id="ARBA00001974"/>
    </source>
</evidence>
<dbReference type="PANTHER" id="PTHR43884">
    <property type="entry name" value="ACYL-COA DEHYDROGENASE"/>
    <property type="match status" value="1"/>
</dbReference>
<keyword evidence="3" id="KW-0285">Flavoprotein</keyword>
<evidence type="ECO:0000256" key="3">
    <source>
        <dbReference type="ARBA" id="ARBA00022630"/>
    </source>
</evidence>
<evidence type="ECO:0000256" key="2">
    <source>
        <dbReference type="ARBA" id="ARBA00009347"/>
    </source>
</evidence>
<evidence type="ECO:0000256" key="5">
    <source>
        <dbReference type="ARBA" id="ARBA00023002"/>
    </source>
</evidence>